<proteinExistence type="inferred from homology"/>
<gene>
    <name evidence="14" type="primary">coaA</name>
    <name evidence="17" type="ORF">WS74_0792</name>
</gene>
<reference evidence="17 18" key="1">
    <citation type="journal article" date="2014" name="Genome Announc.">
        <title>Complete Genome Sequences of Fish Pathogenic Weissella ceti Strains WS74 and WS105.</title>
        <authorList>
            <person name="Figueiredo H.C."/>
            <person name="Leal C.A."/>
            <person name="Dorella F.A."/>
            <person name="Carvalho A.F."/>
            <person name="Soares S.C."/>
            <person name="Pereira F.L."/>
            <person name="Azevedo V.A."/>
        </authorList>
    </citation>
    <scope>NUCLEOTIDE SEQUENCE [LARGE SCALE GENOMIC DNA]</scope>
    <source>
        <strain evidence="17 18">WS74</strain>
    </source>
</reference>
<dbReference type="UniPathway" id="UPA00241">
    <property type="reaction ID" value="UER00352"/>
</dbReference>
<protein>
    <recommendedName>
        <fullName evidence="6 14">Pantothenate kinase</fullName>
        <ecNumber evidence="5 14">2.7.1.33</ecNumber>
    </recommendedName>
    <alternativeName>
        <fullName evidence="13 14">Pantothenic acid kinase</fullName>
    </alternativeName>
</protein>
<dbReference type="KEGG" id="wci:WS105_0853"/>
<comment type="pathway">
    <text evidence="3 14 15">Cofactor biosynthesis; coenzyme A biosynthesis; CoA from (R)-pantothenate: step 1/5.</text>
</comment>
<feature type="binding site" evidence="14">
    <location>
        <begin position="96"/>
        <end position="103"/>
    </location>
    <ligand>
        <name>ATP</name>
        <dbReference type="ChEBI" id="CHEBI:30616"/>
    </ligand>
</feature>
<evidence type="ECO:0000256" key="11">
    <source>
        <dbReference type="ARBA" id="ARBA00022840"/>
    </source>
</evidence>
<evidence type="ECO:0000259" key="16">
    <source>
        <dbReference type="Pfam" id="PF00485"/>
    </source>
</evidence>
<dbReference type="GO" id="GO:0015937">
    <property type="term" value="P:coenzyme A biosynthetic process"/>
    <property type="evidence" value="ECO:0007669"/>
    <property type="project" value="UniProtKB-UniRule"/>
</dbReference>
<keyword evidence="10 14" id="KW-0418">Kinase</keyword>
<dbReference type="PIRSF" id="PIRSF000545">
    <property type="entry name" value="Pantothenate_kin"/>
    <property type="match status" value="1"/>
</dbReference>
<sequence length="315" mass="36024">MTDVKLLNYVAYPKEQWRHIGPGSQAELPSTVDTAFLTRIKAFNDQISLDDVHDVYLPLVRYVQFMYKEYQAHRAHQTTFLHEQSYDIPFVVGIAGSVAVGKTTTARLLTYLLQEAMGHDEVALMTTDGFLKPNSQLLAEGIMERKGFPESYDMQALLNFMDEVKSGADQLQSPKYSHDISDVMPNTFDEFAKPSILIVEGINTLQPNADSAVYLSDFFDFSIYIDAETDLIAHWYLDRYEALLEQSDVANDPDNYFYELAQLPRADALKYAESVWESVNLPNLTQYILPTRERADLILRKTVGHGFSEIWLRKH</sequence>
<reference evidence="18" key="2">
    <citation type="submission" date="2014-08" db="EMBL/GenBank/DDBJ databases">
        <title>Complete genome of Weissella ceti strain WS74 isolated from diseased rainbow trout in Brazil.</title>
        <authorList>
            <person name="Figueiredo H.C.P."/>
            <person name="Leal C.A.G."/>
            <person name="Pereira F.L."/>
            <person name="Soares S.C."/>
            <person name="Dorella F.A."/>
            <person name="Carvalho A.F."/>
            <person name="Azevedo V.A.C."/>
        </authorList>
    </citation>
    <scope>NUCLEOTIDE SEQUENCE [LARGE SCALE GENOMIC DNA]</scope>
    <source>
        <strain evidence="18">WS74</strain>
    </source>
</reference>
<dbReference type="RefSeq" id="WP_009496377.1">
    <property type="nucleotide sequence ID" value="NZ_CP009223.1"/>
</dbReference>
<dbReference type="InterPro" id="IPR004566">
    <property type="entry name" value="PanK"/>
</dbReference>
<dbReference type="KEGG" id="wce:WS08_0789"/>
<dbReference type="AlphaFoldDB" id="A0A075U0K3"/>
<dbReference type="GO" id="GO:0004594">
    <property type="term" value="F:pantothenate kinase activity"/>
    <property type="evidence" value="ECO:0007669"/>
    <property type="project" value="UniProtKB-UniRule"/>
</dbReference>
<evidence type="ECO:0000256" key="15">
    <source>
        <dbReference type="RuleBase" id="RU003530"/>
    </source>
</evidence>
<evidence type="ECO:0000313" key="18">
    <source>
        <dbReference type="Proteomes" id="UP000029079"/>
    </source>
</evidence>
<dbReference type="NCBIfam" id="TIGR00554">
    <property type="entry name" value="panK_bact"/>
    <property type="match status" value="1"/>
</dbReference>
<keyword evidence="9 14" id="KW-0547">Nucleotide-binding</keyword>
<dbReference type="STRING" id="759620.WS105_0853"/>
<evidence type="ECO:0000256" key="5">
    <source>
        <dbReference type="ARBA" id="ARBA00012102"/>
    </source>
</evidence>
<evidence type="ECO:0000313" key="17">
    <source>
        <dbReference type="EMBL" id="AIM63044.1"/>
    </source>
</evidence>
<keyword evidence="11 14" id="KW-0067">ATP-binding</keyword>
<evidence type="ECO:0000256" key="8">
    <source>
        <dbReference type="ARBA" id="ARBA00022679"/>
    </source>
</evidence>
<evidence type="ECO:0000256" key="13">
    <source>
        <dbReference type="ARBA" id="ARBA00032866"/>
    </source>
</evidence>
<comment type="catalytic activity">
    <reaction evidence="1 14 15">
        <text>(R)-pantothenate + ATP = (R)-4'-phosphopantothenate + ADP + H(+)</text>
        <dbReference type="Rhea" id="RHEA:16373"/>
        <dbReference type="ChEBI" id="CHEBI:10986"/>
        <dbReference type="ChEBI" id="CHEBI:15378"/>
        <dbReference type="ChEBI" id="CHEBI:29032"/>
        <dbReference type="ChEBI" id="CHEBI:30616"/>
        <dbReference type="ChEBI" id="CHEBI:456216"/>
        <dbReference type="EC" id="2.7.1.33"/>
    </reaction>
</comment>
<dbReference type="KEGG" id="wct:WS74_0792"/>
<evidence type="ECO:0000256" key="3">
    <source>
        <dbReference type="ARBA" id="ARBA00005225"/>
    </source>
</evidence>
<evidence type="ECO:0000256" key="2">
    <source>
        <dbReference type="ARBA" id="ARBA00004496"/>
    </source>
</evidence>
<evidence type="ECO:0000256" key="4">
    <source>
        <dbReference type="ARBA" id="ARBA00006087"/>
    </source>
</evidence>
<dbReference type="HAMAP" id="MF_00215">
    <property type="entry name" value="Pantothen_kinase_1"/>
    <property type="match status" value="1"/>
</dbReference>
<dbReference type="EMBL" id="CP009223">
    <property type="protein sequence ID" value="AIM63044.1"/>
    <property type="molecule type" value="Genomic_DNA"/>
</dbReference>
<evidence type="ECO:0000256" key="12">
    <source>
        <dbReference type="ARBA" id="ARBA00022993"/>
    </source>
</evidence>
<evidence type="ECO:0000256" key="7">
    <source>
        <dbReference type="ARBA" id="ARBA00022490"/>
    </source>
</evidence>
<dbReference type="OrthoDB" id="1550976at2"/>
<evidence type="ECO:0000256" key="9">
    <source>
        <dbReference type="ARBA" id="ARBA00022741"/>
    </source>
</evidence>
<evidence type="ECO:0000256" key="6">
    <source>
        <dbReference type="ARBA" id="ARBA00015080"/>
    </source>
</evidence>
<dbReference type="Gene3D" id="3.40.50.300">
    <property type="entry name" value="P-loop containing nucleotide triphosphate hydrolases"/>
    <property type="match status" value="1"/>
</dbReference>
<keyword evidence="18" id="KW-1185">Reference proteome</keyword>
<evidence type="ECO:0000256" key="10">
    <source>
        <dbReference type="ARBA" id="ARBA00022777"/>
    </source>
</evidence>
<name>A0A075U0K3_9LACO</name>
<dbReference type="EC" id="2.7.1.33" evidence="5 14"/>
<organism evidence="17 18">
    <name type="scientific">Weissella ceti</name>
    <dbReference type="NCBI Taxonomy" id="759620"/>
    <lineage>
        <taxon>Bacteria</taxon>
        <taxon>Bacillati</taxon>
        <taxon>Bacillota</taxon>
        <taxon>Bacilli</taxon>
        <taxon>Lactobacillales</taxon>
        <taxon>Lactobacillaceae</taxon>
        <taxon>Weissella</taxon>
    </lineage>
</organism>
<dbReference type="PANTHER" id="PTHR10285">
    <property type="entry name" value="URIDINE KINASE"/>
    <property type="match status" value="1"/>
</dbReference>
<feature type="domain" description="Phosphoribulokinase/uridine kinase" evidence="16">
    <location>
        <begin position="91"/>
        <end position="239"/>
    </location>
</feature>
<keyword evidence="8 14" id="KW-0808">Transferase</keyword>
<evidence type="ECO:0000256" key="14">
    <source>
        <dbReference type="HAMAP-Rule" id="MF_00215"/>
    </source>
</evidence>
<dbReference type="CDD" id="cd02025">
    <property type="entry name" value="PanK"/>
    <property type="match status" value="1"/>
</dbReference>
<dbReference type="Pfam" id="PF00485">
    <property type="entry name" value="PRK"/>
    <property type="match status" value="1"/>
</dbReference>
<dbReference type="GO" id="GO:0005524">
    <property type="term" value="F:ATP binding"/>
    <property type="evidence" value="ECO:0007669"/>
    <property type="project" value="UniProtKB-UniRule"/>
</dbReference>
<accession>A0A075U0K3</accession>
<evidence type="ECO:0000256" key="1">
    <source>
        <dbReference type="ARBA" id="ARBA00001206"/>
    </source>
</evidence>
<keyword evidence="12 14" id="KW-0173">Coenzyme A biosynthesis</keyword>
<dbReference type="InterPro" id="IPR027417">
    <property type="entry name" value="P-loop_NTPase"/>
</dbReference>
<dbReference type="SUPFAM" id="SSF52540">
    <property type="entry name" value="P-loop containing nucleoside triphosphate hydrolases"/>
    <property type="match status" value="1"/>
</dbReference>
<keyword evidence="7 14" id="KW-0963">Cytoplasm</keyword>
<comment type="subcellular location">
    <subcellularLocation>
        <location evidence="2 14 15">Cytoplasm</location>
    </subcellularLocation>
</comment>
<dbReference type="Proteomes" id="UP000029079">
    <property type="component" value="Chromosome"/>
</dbReference>
<dbReference type="GO" id="GO:0005737">
    <property type="term" value="C:cytoplasm"/>
    <property type="evidence" value="ECO:0007669"/>
    <property type="project" value="UniProtKB-SubCell"/>
</dbReference>
<dbReference type="InterPro" id="IPR006083">
    <property type="entry name" value="PRK/URK"/>
</dbReference>
<comment type="similarity">
    <text evidence="4 14 15">Belongs to the prokaryotic pantothenate kinase family.</text>
</comment>
<dbReference type="PATRIC" id="fig|759620.7.peg.814"/>